<comment type="caution">
    <text evidence="4">The sequence shown here is derived from an EMBL/GenBank/DDBJ whole genome shotgun (WGS) entry which is preliminary data.</text>
</comment>
<dbReference type="InterPro" id="IPR008030">
    <property type="entry name" value="NmrA-like"/>
</dbReference>
<dbReference type="Gene3D" id="3.40.50.720">
    <property type="entry name" value="NAD(P)-binding Rossmann-like Domain"/>
    <property type="match status" value="1"/>
</dbReference>
<dbReference type="PANTHER" id="PTHR47706:SF9">
    <property type="entry name" value="NMRA-LIKE DOMAIN-CONTAINING PROTEIN-RELATED"/>
    <property type="match status" value="1"/>
</dbReference>
<proteinExistence type="predicted"/>
<dbReference type="AlphaFoldDB" id="A0A0H1BI45"/>
<dbReference type="Pfam" id="PF05368">
    <property type="entry name" value="NmrA"/>
    <property type="match status" value="1"/>
</dbReference>
<dbReference type="EMBL" id="LDEV01001915">
    <property type="protein sequence ID" value="KLJ10722.1"/>
    <property type="molecule type" value="Genomic_DNA"/>
</dbReference>
<evidence type="ECO:0000313" key="5">
    <source>
        <dbReference type="Proteomes" id="UP000053573"/>
    </source>
</evidence>
<dbReference type="InterPro" id="IPR036291">
    <property type="entry name" value="NAD(P)-bd_dom_sf"/>
</dbReference>
<organism evidence="4 5">
    <name type="scientific">Blastomyces silverae</name>
    <dbReference type="NCBI Taxonomy" id="2060906"/>
    <lineage>
        <taxon>Eukaryota</taxon>
        <taxon>Fungi</taxon>
        <taxon>Dikarya</taxon>
        <taxon>Ascomycota</taxon>
        <taxon>Pezizomycotina</taxon>
        <taxon>Eurotiomycetes</taxon>
        <taxon>Eurotiomycetidae</taxon>
        <taxon>Onygenales</taxon>
        <taxon>Ajellomycetaceae</taxon>
        <taxon>Blastomyces</taxon>
    </lineage>
</organism>
<dbReference type="Gene3D" id="3.90.25.10">
    <property type="entry name" value="UDP-galactose 4-epimerase, domain 1"/>
    <property type="match status" value="1"/>
</dbReference>
<keyword evidence="2" id="KW-0560">Oxidoreductase</keyword>
<feature type="domain" description="NmrA-like" evidence="3">
    <location>
        <begin position="6"/>
        <end position="229"/>
    </location>
</feature>
<dbReference type="Proteomes" id="UP000053573">
    <property type="component" value="Unassembled WGS sequence"/>
</dbReference>
<evidence type="ECO:0000313" key="4">
    <source>
        <dbReference type="EMBL" id="KLJ10722.1"/>
    </source>
</evidence>
<dbReference type="GO" id="GO:0016491">
    <property type="term" value="F:oxidoreductase activity"/>
    <property type="evidence" value="ECO:0007669"/>
    <property type="project" value="UniProtKB-KW"/>
</dbReference>
<sequence length="307" mass="33047">MSTTLKNVIVSSASGKIGSAIVSALLNSPHGYSVSTLSREGSSYIPPAGVTSIKSDYTHDSLVKSLKGQDVVVSAIGGAAVLEQIKIIDAAIEVGVKRFVPSDFGSDTRIKHSHLRVPFFAMKYQVMKYLEERQDKIEWTVFLSGPLLDETLKGGFLGFDIANKTTTFWDERYKNVRFSTARLTLVADAVAQALSPAISPKTANQLLAIHDDTVTYAELLKALEAATGSPWPLNHADLDELVEEGKLKAAKGDFSGVTHILVRSILDVECGGDFDERGIVSNGLVGVEGWGLQRVVDAVVAEVRGEQ</sequence>
<reference evidence="5" key="1">
    <citation type="journal article" date="2015" name="PLoS Genet.">
        <title>The dynamic genome and transcriptome of the human fungal pathogen Blastomyces and close relative Emmonsia.</title>
        <authorList>
            <person name="Munoz J.F."/>
            <person name="Gauthier G.M."/>
            <person name="Desjardins C.A."/>
            <person name="Gallo J.E."/>
            <person name="Holder J."/>
            <person name="Sullivan T.D."/>
            <person name="Marty A.J."/>
            <person name="Carmen J.C."/>
            <person name="Chen Z."/>
            <person name="Ding L."/>
            <person name="Gujja S."/>
            <person name="Magrini V."/>
            <person name="Misas E."/>
            <person name="Mitreva M."/>
            <person name="Priest M."/>
            <person name="Saif S."/>
            <person name="Whiston E.A."/>
            <person name="Young S."/>
            <person name="Zeng Q."/>
            <person name="Goldman W.E."/>
            <person name="Mardis E.R."/>
            <person name="Taylor J.W."/>
            <person name="McEwen J.G."/>
            <person name="Clay O.K."/>
            <person name="Klein B.S."/>
            <person name="Cuomo C.A."/>
        </authorList>
    </citation>
    <scope>NUCLEOTIDE SEQUENCE [LARGE SCALE GENOMIC DNA]</scope>
    <source>
        <strain evidence="5">UAMH 139</strain>
    </source>
</reference>
<keyword evidence="1" id="KW-0521">NADP</keyword>
<name>A0A0H1BI45_9EURO</name>
<gene>
    <name evidence="4" type="ORF">EMPG_13916</name>
</gene>
<dbReference type="SUPFAM" id="SSF51735">
    <property type="entry name" value="NAD(P)-binding Rossmann-fold domains"/>
    <property type="match status" value="1"/>
</dbReference>
<dbReference type="InterPro" id="IPR045312">
    <property type="entry name" value="PCBER-like"/>
</dbReference>
<protein>
    <recommendedName>
        <fullName evidence="3">NmrA-like domain-containing protein</fullName>
    </recommendedName>
</protein>
<dbReference type="InterPro" id="IPR051609">
    <property type="entry name" value="NmrA/Isoflavone_reductase-like"/>
</dbReference>
<evidence type="ECO:0000256" key="2">
    <source>
        <dbReference type="ARBA" id="ARBA00023002"/>
    </source>
</evidence>
<dbReference type="PANTHER" id="PTHR47706">
    <property type="entry name" value="NMRA-LIKE FAMILY PROTEIN"/>
    <property type="match status" value="1"/>
</dbReference>
<evidence type="ECO:0000256" key="1">
    <source>
        <dbReference type="ARBA" id="ARBA00022857"/>
    </source>
</evidence>
<accession>A0A0H1BI45</accession>
<dbReference type="STRING" id="2060906.A0A0H1BI45"/>
<dbReference type="OrthoDB" id="9974981at2759"/>
<evidence type="ECO:0000259" key="3">
    <source>
        <dbReference type="Pfam" id="PF05368"/>
    </source>
</evidence>
<keyword evidence="5" id="KW-1185">Reference proteome</keyword>
<dbReference type="CDD" id="cd05259">
    <property type="entry name" value="PCBER_SDR_a"/>
    <property type="match status" value="1"/>
</dbReference>